<evidence type="ECO:0000256" key="2">
    <source>
        <dbReference type="ARBA" id="ARBA00006657"/>
    </source>
</evidence>
<dbReference type="AlphaFoldDB" id="A0A975HJL0"/>
<evidence type="ECO:0000259" key="12">
    <source>
        <dbReference type="PROSITE" id="PS51898"/>
    </source>
</evidence>
<dbReference type="InterPro" id="IPR010998">
    <property type="entry name" value="Integrase_recombinase_N"/>
</dbReference>
<evidence type="ECO:0000256" key="7">
    <source>
        <dbReference type="ARBA" id="ARBA00022908"/>
    </source>
</evidence>
<dbReference type="NCBIfam" id="NF001399">
    <property type="entry name" value="PRK00283.1"/>
    <property type="match status" value="1"/>
</dbReference>
<dbReference type="GO" id="GO:0006313">
    <property type="term" value="P:DNA transposition"/>
    <property type="evidence" value="ECO:0007669"/>
    <property type="project" value="UniProtKB-UniRule"/>
</dbReference>
<comment type="subcellular location">
    <subcellularLocation>
        <location evidence="1 11">Cytoplasm</location>
    </subcellularLocation>
</comment>
<keyword evidence="9 11" id="KW-0233">DNA recombination</keyword>
<evidence type="ECO:0000313" key="14">
    <source>
        <dbReference type="EMBL" id="QTH65338.1"/>
    </source>
</evidence>
<sequence length="300" mass="34089">MVADLERYLSFLQHERGYSKHTLATYLRPLLSLAVQLHRDSISHWSEVSEADLKRWLVSFKKANLKPSSIQNKVSSCKGLFRFLLQKGVITTDPSELVSAPKSGRALPKNMSVDELSGLLSFEPESPIEFRDKAIMELFYSSGLRLSELAGLNISSLNLSDREVRVLGKGNRERIVPLGQLALQAINDWLKHRVLFETERTDTQTAPLFLSKLGNRLSTRQIDQRLKHWAQKQGLKGTLHPHKLRHSFASHVLESSGDLRAVQELLGHQNLSTTQIYTHLDYQHLASVYDKAHPRAKKNK</sequence>
<dbReference type="PROSITE" id="PS51898">
    <property type="entry name" value="TYR_RECOMBINASE"/>
    <property type="match status" value="1"/>
</dbReference>
<dbReference type="PROSITE" id="PS51900">
    <property type="entry name" value="CB"/>
    <property type="match status" value="1"/>
</dbReference>
<dbReference type="GO" id="GO:0003677">
    <property type="term" value="F:DNA binding"/>
    <property type="evidence" value="ECO:0007669"/>
    <property type="project" value="UniProtKB-UniRule"/>
</dbReference>
<keyword evidence="15" id="KW-1185">Reference proteome</keyword>
<dbReference type="Gene3D" id="1.10.150.130">
    <property type="match status" value="1"/>
</dbReference>
<evidence type="ECO:0000259" key="13">
    <source>
        <dbReference type="PROSITE" id="PS51900"/>
    </source>
</evidence>
<evidence type="ECO:0000256" key="1">
    <source>
        <dbReference type="ARBA" id="ARBA00004496"/>
    </source>
</evidence>
<dbReference type="Pfam" id="PF00589">
    <property type="entry name" value="Phage_integrase"/>
    <property type="match status" value="1"/>
</dbReference>
<dbReference type="InterPro" id="IPR002104">
    <property type="entry name" value="Integrase_catalytic"/>
</dbReference>
<dbReference type="InterPro" id="IPR013762">
    <property type="entry name" value="Integrase-like_cat_sf"/>
</dbReference>
<reference evidence="14" key="1">
    <citation type="submission" date="2021-03" db="EMBL/GenBank/DDBJ databases">
        <title>Description of Psychrosphaera ytuae sp. nov. isolated from deep sea sediment of South China Sea.</title>
        <authorList>
            <person name="Zhang J."/>
            <person name="Xu X.-D."/>
        </authorList>
    </citation>
    <scope>NUCLEOTIDE SEQUENCE</scope>
    <source>
        <strain evidence="14">MTZ26</strain>
    </source>
</reference>
<dbReference type="PANTHER" id="PTHR30349:SF81">
    <property type="entry name" value="TYROSINE RECOMBINASE XERC"/>
    <property type="match status" value="1"/>
</dbReference>
<evidence type="ECO:0000256" key="5">
    <source>
        <dbReference type="ARBA" id="ARBA00022618"/>
    </source>
</evidence>
<dbReference type="InterPro" id="IPR023009">
    <property type="entry name" value="Tyrosine_recombinase_XerC/XerD"/>
</dbReference>
<dbReference type="GO" id="GO:0051301">
    <property type="term" value="P:cell division"/>
    <property type="evidence" value="ECO:0007669"/>
    <property type="project" value="UniProtKB-UniRule"/>
</dbReference>
<evidence type="ECO:0000256" key="8">
    <source>
        <dbReference type="ARBA" id="ARBA00023125"/>
    </source>
</evidence>
<feature type="active site" description="O-(3'-phospho-DNA)-tyrosine intermediate" evidence="11">
    <location>
        <position position="277"/>
    </location>
</feature>
<keyword evidence="8 11" id="KW-0238">DNA-binding</keyword>
<proteinExistence type="inferred from homology"/>
<feature type="active site" evidence="11">
    <location>
        <position position="169"/>
    </location>
</feature>
<comment type="subunit">
    <text evidence="11">Forms a cyclic heterotetrameric complex composed of two molecules of XerC and two molecules of XerD.</text>
</comment>
<keyword evidence="5 11" id="KW-0132">Cell division</keyword>
<comment type="similarity">
    <text evidence="2 11">Belongs to the 'phage' integrase family. XerC subfamily.</text>
</comment>
<feature type="domain" description="Tyr recombinase" evidence="12">
    <location>
        <begin position="106"/>
        <end position="290"/>
    </location>
</feature>
<evidence type="ECO:0000256" key="10">
    <source>
        <dbReference type="ARBA" id="ARBA00023306"/>
    </source>
</evidence>
<protein>
    <recommendedName>
        <fullName evidence="3 11">Tyrosine recombinase XerC</fullName>
    </recommendedName>
</protein>
<dbReference type="CDD" id="cd00798">
    <property type="entry name" value="INT_XerDC_C"/>
    <property type="match status" value="1"/>
</dbReference>
<dbReference type="SUPFAM" id="SSF47823">
    <property type="entry name" value="lambda integrase-like, N-terminal domain"/>
    <property type="match status" value="1"/>
</dbReference>
<keyword evidence="10 11" id="KW-0131">Cell cycle</keyword>
<keyword evidence="7 11" id="KW-0229">DNA integration</keyword>
<gene>
    <name evidence="11 14" type="primary">xerC</name>
    <name evidence="14" type="ORF">J1N51_08030</name>
</gene>
<dbReference type="SUPFAM" id="SSF56349">
    <property type="entry name" value="DNA breaking-rejoining enzymes"/>
    <property type="match status" value="1"/>
</dbReference>
<accession>A0A975HJL0</accession>
<evidence type="ECO:0000256" key="6">
    <source>
        <dbReference type="ARBA" id="ARBA00022829"/>
    </source>
</evidence>
<dbReference type="InterPro" id="IPR050090">
    <property type="entry name" value="Tyrosine_recombinase_XerCD"/>
</dbReference>
<dbReference type="InterPro" id="IPR004107">
    <property type="entry name" value="Integrase_SAM-like_N"/>
</dbReference>
<dbReference type="GO" id="GO:0009037">
    <property type="term" value="F:tyrosine-based site-specific recombinase activity"/>
    <property type="evidence" value="ECO:0007669"/>
    <property type="project" value="UniProtKB-UniRule"/>
</dbReference>
<evidence type="ECO:0000256" key="9">
    <source>
        <dbReference type="ARBA" id="ARBA00023172"/>
    </source>
</evidence>
<evidence type="ECO:0000256" key="11">
    <source>
        <dbReference type="HAMAP-Rule" id="MF_01808"/>
    </source>
</evidence>
<feature type="active site" evidence="11">
    <location>
        <position position="268"/>
    </location>
</feature>
<dbReference type="HAMAP" id="MF_01808">
    <property type="entry name" value="Recomb_XerC_XerD"/>
    <property type="match status" value="1"/>
</dbReference>
<evidence type="ECO:0000313" key="15">
    <source>
        <dbReference type="Proteomes" id="UP000682739"/>
    </source>
</evidence>
<dbReference type="Gene3D" id="1.10.443.10">
    <property type="entry name" value="Intergrase catalytic core"/>
    <property type="match status" value="1"/>
</dbReference>
<keyword evidence="6 11" id="KW-0159">Chromosome partition</keyword>
<dbReference type="InterPro" id="IPR011931">
    <property type="entry name" value="Recomb_XerC"/>
</dbReference>
<dbReference type="GO" id="GO:0005737">
    <property type="term" value="C:cytoplasm"/>
    <property type="evidence" value="ECO:0007669"/>
    <property type="project" value="UniProtKB-SubCell"/>
</dbReference>
<dbReference type="InterPro" id="IPR044068">
    <property type="entry name" value="CB"/>
</dbReference>
<comment type="function">
    <text evidence="11">Site-specific tyrosine recombinase, which acts by catalyzing the cutting and rejoining of the recombining DNA molecules. The XerC-XerD complex is essential to convert dimers of the bacterial chromosome into monomers to permit their segregation at cell division. It also contributes to the segregational stability of plasmids.</text>
</comment>
<dbReference type="Proteomes" id="UP000682739">
    <property type="component" value="Chromosome"/>
</dbReference>
<feature type="active site" evidence="11">
    <location>
        <position position="242"/>
    </location>
</feature>
<dbReference type="InterPro" id="IPR011010">
    <property type="entry name" value="DNA_brk_join_enz"/>
</dbReference>
<name>A0A975HJL0_9GAMM</name>
<dbReference type="NCBIfam" id="TIGR02224">
    <property type="entry name" value="recomb_XerC"/>
    <property type="match status" value="1"/>
</dbReference>
<keyword evidence="4 11" id="KW-0963">Cytoplasm</keyword>
<feature type="active site" evidence="11">
    <location>
        <position position="245"/>
    </location>
</feature>
<feature type="active site" evidence="11">
    <location>
        <position position="145"/>
    </location>
</feature>
<dbReference type="GO" id="GO:0007059">
    <property type="term" value="P:chromosome segregation"/>
    <property type="evidence" value="ECO:0007669"/>
    <property type="project" value="UniProtKB-UniRule"/>
</dbReference>
<evidence type="ECO:0000256" key="4">
    <source>
        <dbReference type="ARBA" id="ARBA00022490"/>
    </source>
</evidence>
<dbReference type="PANTHER" id="PTHR30349">
    <property type="entry name" value="PHAGE INTEGRASE-RELATED"/>
    <property type="match status" value="1"/>
</dbReference>
<dbReference type="KEGG" id="psym:J1N51_08030"/>
<evidence type="ECO:0000256" key="3">
    <source>
        <dbReference type="ARBA" id="ARBA00015804"/>
    </source>
</evidence>
<feature type="domain" description="Core-binding (CB)" evidence="13">
    <location>
        <begin position="1"/>
        <end position="85"/>
    </location>
</feature>
<dbReference type="Pfam" id="PF02899">
    <property type="entry name" value="Phage_int_SAM_1"/>
    <property type="match status" value="1"/>
</dbReference>
<dbReference type="EMBL" id="CP072110">
    <property type="protein sequence ID" value="QTH65338.1"/>
    <property type="molecule type" value="Genomic_DNA"/>
</dbReference>
<organism evidence="14 15">
    <name type="scientific">Psychrosphaera ytuae</name>
    <dbReference type="NCBI Taxonomy" id="2820710"/>
    <lineage>
        <taxon>Bacteria</taxon>
        <taxon>Pseudomonadati</taxon>
        <taxon>Pseudomonadota</taxon>
        <taxon>Gammaproteobacteria</taxon>
        <taxon>Alteromonadales</taxon>
        <taxon>Pseudoalteromonadaceae</taxon>
        <taxon>Psychrosphaera</taxon>
    </lineage>
</organism>